<keyword evidence="5" id="KW-0107">Calcium channel</keyword>
<dbReference type="InterPro" id="IPR002153">
    <property type="entry name" value="TRPC_channel"/>
</dbReference>
<dbReference type="SMART" id="SM00248">
    <property type="entry name" value="ANK"/>
    <property type="match status" value="2"/>
</dbReference>
<dbReference type="InterPro" id="IPR005821">
    <property type="entry name" value="Ion_trans_dom"/>
</dbReference>
<keyword evidence="9 18" id="KW-1133">Transmembrane helix</keyword>
<dbReference type="PRINTS" id="PR01097">
    <property type="entry name" value="TRNSRECEPTRP"/>
</dbReference>
<evidence type="ECO:0000256" key="8">
    <source>
        <dbReference type="ARBA" id="ARBA00022837"/>
    </source>
</evidence>
<feature type="compositionally biased region" description="Basic and acidic residues" evidence="17">
    <location>
        <begin position="780"/>
        <end position="795"/>
    </location>
</feature>
<evidence type="ECO:0000256" key="10">
    <source>
        <dbReference type="ARBA" id="ARBA00023043"/>
    </source>
</evidence>
<dbReference type="InterPro" id="IPR036770">
    <property type="entry name" value="Ankyrin_rpt-contain_sf"/>
</dbReference>
<dbReference type="Pfam" id="PF00520">
    <property type="entry name" value="Ion_trans"/>
    <property type="match status" value="1"/>
</dbReference>
<feature type="domain" description="Transient receptor ion channel" evidence="19">
    <location>
        <begin position="176"/>
        <end position="238"/>
    </location>
</feature>
<dbReference type="AlphaFoldDB" id="A0A0A0AV40"/>
<keyword evidence="11" id="KW-0406">Ion transport</keyword>
<feature type="transmembrane region" description="Helical" evidence="18">
    <location>
        <begin position="402"/>
        <end position="419"/>
    </location>
</feature>
<keyword evidence="14" id="KW-0407">Ion channel</keyword>
<name>A0A0A0AV40_CHAVO</name>
<keyword evidence="7" id="KW-0677">Repeat</keyword>
<evidence type="ECO:0000256" key="6">
    <source>
        <dbReference type="ARBA" id="ARBA00022692"/>
    </source>
</evidence>
<feature type="transmembrane region" description="Helical" evidence="18">
    <location>
        <begin position="571"/>
        <end position="587"/>
    </location>
</feature>
<dbReference type="STRING" id="50402.A0A0A0AV40"/>
<evidence type="ECO:0000256" key="14">
    <source>
        <dbReference type="ARBA" id="ARBA00023303"/>
    </source>
</evidence>
<comment type="subcellular location">
    <subcellularLocation>
        <location evidence="1">Cell membrane</location>
        <topology evidence="1">Multi-pass membrane protein</topology>
    </subcellularLocation>
</comment>
<protein>
    <submittedName>
        <fullName evidence="20">Short transient receptor potential channel 5</fullName>
    </submittedName>
</protein>
<evidence type="ECO:0000259" key="19">
    <source>
        <dbReference type="SMART" id="SM01420"/>
    </source>
</evidence>
<feature type="region of interest" description="Disordered" evidence="17">
    <location>
        <begin position="767"/>
        <end position="797"/>
    </location>
</feature>
<feature type="compositionally biased region" description="Polar residues" evidence="17">
    <location>
        <begin position="770"/>
        <end position="779"/>
    </location>
</feature>
<dbReference type="FunFam" id="1.10.287.70:FF:000266">
    <property type="entry name" value="Transient receptor potential cation channel subfamily c member 1"/>
    <property type="match status" value="1"/>
</dbReference>
<evidence type="ECO:0000256" key="7">
    <source>
        <dbReference type="ARBA" id="ARBA00022737"/>
    </source>
</evidence>
<dbReference type="GO" id="GO:0051480">
    <property type="term" value="P:regulation of cytosolic calcium ion concentration"/>
    <property type="evidence" value="ECO:0007669"/>
    <property type="project" value="TreeGrafter"/>
</dbReference>
<feature type="transmembrane region" description="Helical" evidence="18">
    <location>
        <begin position="440"/>
        <end position="460"/>
    </location>
</feature>
<dbReference type="Gene3D" id="1.25.40.20">
    <property type="entry name" value="Ankyrin repeat-containing domain"/>
    <property type="match status" value="1"/>
</dbReference>
<dbReference type="SMART" id="SM01420">
    <property type="entry name" value="TRP_2"/>
    <property type="match status" value="1"/>
</dbReference>
<evidence type="ECO:0000256" key="1">
    <source>
        <dbReference type="ARBA" id="ARBA00004651"/>
    </source>
</evidence>
<keyword evidence="4" id="KW-0109">Calcium transport</keyword>
<evidence type="ECO:0000256" key="16">
    <source>
        <dbReference type="SAM" id="Coils"/>
    </source>
</evidence>
<keyword evidence="21" id="KW-1185">Reference proteome</keyword>
<evidence type="ECO:0000256" key="13">
    <source>
        <dbReference type="ARBA" id="ARBA00023157"/>
    </source>
</evidence>
<dbReference type="EMBL" id="KL873119">
    <property type="protein sequence ID" value="KGL97846.1"/>
    <property type="molecule type" value="Genomic_DNA"/>
</dbReference>
<feature type="transmembrane region" description="Helical" evidence="18">
    <location>
        <begin position="520"/>
        <end position="542"/>
    </location>
</feature>
<dbReference type="Pfam" id="PF08344">
    <property type="entry name" value="TRP_2"/>
    <property type="match status" value="1"/>
</dbReference>
<dbReference type="SUPFAM" id="SSF48403">
    <property type="entry name" value="Ankyrin repeat"/>
    <property type="match status" value="1"/>
</dbReference>
<keyword evidence="12 18" id="KW-0472">Membrane</keyword>
<gene>
    <name evidence="20" type="ORF">N301_09183</name>
</gene>
<dbReference type="PANTHER" id="PTHR10117">
    <property type="entry name" value="TRANSIENT RECEPTOR POTENTIAL CHANNEL"/>
    <property type="match status" value="1"/>
</dbReference>
<dbReference type="Pfam" id="PF12796">
    <property type="entry name" value="Ank_2"/>
    <property type="match status" value="1"/>
</dbReference>
<dbReference type="InterPro" id="IPR013555">
    <property type="entry name" value="TRP_dom"/>
</dbReference>
<proteinExistence type="predicted"/>
<dbReference type="InterPro" id="IPR002110">
    <property type="entry name" value="Ankyrin_rpt"/>
</dbReference>
<dbReference type="GO" id="GO:0070679">
    <property type="term" value="F:inositol 1,4,5 trisphosphate binding"/>
    <property type="evidence" value="ECO:0007669"/>
    <property type="project" value="TreeGrafter"/>
</dbReference>
<dbReference type="FunFam" id="1.25.40.20:FF:000023">
    <property type="entry name" value="short transient receptor potential channel 4 isoform X1"/>
    <property type="match status" value="1"/>
</dbReference>
<evidence type="ECO:0000256" key="5">
    <source>
        <dbReference type="ARBA" id="ARBA00022673"/>
    </source>
</evidence>
<evidence type="ECO:0000256" key="11">
    <source>
        <dbReference type="ARBA" id="ARBA00023065"/>
    </source>
</evidence>
<accession>A0A0A0AV40</accession>
<feature type="transmembrane region" description="Helical" evidence="18">
    <location>
        <begin position="363"/>
        <end position="382"/>
    </location>
</feature>
<dbReference type="GO" id="GO:0005886">
    <property type="term" value="C:plasma membrane"/>
    <property type="evidence" value="ECO:0007669"/>
    <property type="project" value="UniProtKB-SubCell"/>
</dbReference>
<dbReference type="NCBIfam" id="TIGR00870">
    <property type="entry name" value="trp"/>
    <property type="match status" value="1"/>
</dbReference>
<evidence type="ECO:0000256" key="4">
    <source>
        <dbReference type="ARBA" id="ARBA00022568"/>
    </source>
</evidence>
<dbReference type="OrthoDB" id="2373987at2759"/>
<dbReference type="Pfam" id="PF00023">
    <property type="entry name" value="Ank"/>
    <property type="match status" value="1"/>
</dbReference>
<keyword evidence="10" id="KW-0040">ANK repeat</keyword>
<evidence type="ECO:0000256" key="3">
    <source>
        <dbReference type="ARBA" id="ARBA00022475"/>
    </source>
</evidence>
<evidence type="ECO:0000256" key="15">
    <source>
        <dbReference type="ARBA" id="ARBA00036634"/>
    </source>
</evidence>
<keyword evidence="13" id="KW-1015">Disulfide bond</keyword>
<keyword evidence="20" id="KW-0675">Receptor</keyword>
<keyword evidence="6 18" id="KW-0812">Transmembrane</keyword>
<evidence type="ECO:0000313" key="21">
    <source>
        <dbReference type="Proteomes" id="UP000053858"/>
    </source>
</evidence>
<comment type="catalytic activity">
    <reaction evidence="15">
        <text>Ca(2+)(in) = Ca(2+)(out)</text>
        <dbReference type="Rhea" id="RHEA:29671"/>
        <dbReference type="ChEBI" id="CHEBI:29108"/>
    </reaction>
</comment>
<organism evidence="20 21">
    <name type="scientific">Charadrius vociferus</name>
    <name type="common">Killdeer</name>
    <name type="synonym">Aegialitis vocifera</name>
    <dbReference type="NCBI Taxonomy" id="50402"/>
    <lineage>
        <taxon>Eukaryota</taxon>
        <taxon>Metazoa</taxon>
        <taxon>Chordata</taxon>
        <taxon>Craniata</taxon>
        <taxon>Vertebrata</taxon>
        <taxon>Euteleostomi</taxon>
        <taxon>Archelosauria</taxon>
        <taxon>Archosauria</taxon>
        <taxon>Dinosauria</taxon>
        <taxon>Saurischia</taxon>
        <taxon>Theropoda</taxon>
        <taxon>Coelurosauria</taxon>
        <taxon>Aves</taxon>
        <taxon>Neognathae</taxon>
        <taxon>Neoaves</taxon>
        <taxon>Charadriiformes</taxon>
        <taxon>Charadriidae</taxon>
        <taxon>Charadrius</taxon>
    </lineage>
</organism>
<evidence type="ECO:0000256" key="9">
    <source>
        <dbReference type="ARBA" id="ARBA00022989"/>
    </source>
</evidence>
<evidence type="ECO:0000256" key="17">
    <source>
        <dbReference type="SAM" id="MobiDB-lite"/>
    </source>
</evidence>
<feature type="coiled-coil region" evidence="16">
    <location>
        <begin position="227"/>
        <end position="254"/>
    </location>
</feature>
<evidence type="ECO:0000313" key="20">
    <source>
        <dbReference type="EMBL" id="KGL97846.1"/>
    </source>
</evidence>
<dbReference type="GO" id="GO:0015279">
    <property type="term" value="F:store-operated calcium channel activity"/>
    <property type="evidence" value="ECO:0007669"/>
    <property type="project" value="TreeGrafter"/>
</dbReference>
<keyword evidence="16" id="KW-0175">Coiled coil</keyword>
<keyword evidence="2" id="KW-0813">Transport</keyword>
<evidence type="ECO:0000256" key="18">
    <source>
        <dbReference type="SAM" id="Phobius"/>
    </source>
</evidence>
<dbReference type="PRINTS" id="PR01646">
    <property type="entry name" value="TRPCHANNEL5"/>
</dbReference>
<reference evidence="21" key="1">
    <citation type="journal article" date="2014" name="Science">
        <title>Comparative genomics reveals insights into avian genome evolution and adaptation.</title>
        <authorList>
            <consortium name="Avian Genome Consortium"/>
            <person name="Zhang G."/>
            <person name="Li C."/>
            <person name="Li Q."/>
            <person name="Li B."/>
            <person name="Larkin D.M."/>
            <person name="Lee C."/>
            <person name="Storz J.F."/>
            <person name="Antunes A."/>
            <person name="Greenwold M.J."/>
            <person name="Meredith R.W."/>
            <person name="Odeen A."/>
            <person name="Cui J."/>
            <person name="Zhou Q."/>
            <person name="Xu L."/>
            <person name="Pan H."/>
            <person name="Wang Z."/>
            <person name="Jin L."/>
            <person name="Zhang P."/>
            <person name="Hu H."/>
            <person name="Yang W."/>
            <person name="Hu J."/>
            <person name="Xiao J."/>
            <person name="Yang Z."/>
            <person name="Liu Y."/>
            <person name="Xie Q."/>
            <person name="Yu H."/>
            <person name="Lian J."/>
            <person name="Wen P."/>
            <person name="Zhang F."/>
            <person name="Li H."/>
            <person name="Zeng Y."/>
            <person name="Xiong Z."/>
            <person name="Liu S."/>
            <person name="Zhou L."/>
            <person name="Huang Z."/>
            <person name="An N."/>
            <person name="Wang J."/>
            <person name="Zheng Q."/>
            <person name="Xiong Y."/>
            <person name="Wang G."/>
            <person name="Wang B."/>
            <person name="Wang J."/>
            <person name="Fan Y."/>
            <person name="da Fonseca R.R."/>
            <person name="Alfaro-Nunez A."/>
            <person name="Schubert M."/>
            <person name="Orlando L."/>
            <person name="Mourier T."/>
            <person name="Howard J.T."/>
            <person name="Ganapathy G."/>
            <person name="Pfenning A."/>
            <person name="Whitney O."/>
            <person name="Rivas M.V."/>
            <person name="Hara E."/>
            <person name="Smith J."/>
            <person name="Farre M."/>
            <person name="Narayan J."/>
            <person name="Slavov G."/>
            <person name="Romanov M.N."/>
            <person name="Borges R."/>
            <person name="Machado J.P."/>
            <person name="Khan I."/>
            <person name="Springer M.S."/>
            <person name="Gatesy J."/>
            <person name="Hoffmann F.G."/>
            <person name="Opazo J.C."/>
            <person name="Hastad O."/>
            <person name="Sawyer R.H."/>
            <person name="Kim H."/>
            <person name="Kim K.W."/>
            <person name="Kim H.J."/>
            <person name="Cho S."/>
            <person name="Li N."/>
            <person name="Huang Y."/>
            <person name="Bruford M.W."/>
            <person name="Zhan X."/>
            <person name="Dixon A."/>
            <person name="Bertelsen M.F."/>
            <person name="Derryberry E."/>
            <person name="Warren W."/>
            <person name="Wilson R.K."/>
            <person name="Li S."/>
            <person name="Ray D.A."/>
            <person name="Green R.E."/>
            <person name="O'Brien S.J."/>
            <person name="Griffin D."/>
            <person name="Johnson W.E."/>
            <person name="Haussler D."/>
            <person name="Ryder O.A."/>
            <person name="Willerslev E."/>
            <person name="Graves G.R."/>
            <person name="Alstrom P."/>
            <person name="Fjeldsa J."/>
            <person name="Mindell D.P."/>
            <person name="Edwards S.V."/>
            <person name="Braun E.L."/>
            <person name="Rahbek C."/>
            <person name="Burt D.W."/>
            <person name="Houde P."/>
            <person name="Zhang Y."/>
            <person name="Yang H."/>
            <person name="Wang J."/>
            <person name="Jarvis E.D."/>
            <person name="Gilbert M.T."/>
            <person name="Wang J."/>
        </authorList>
    </citation>
    <scope>NUCLEOTIDE SEQUENCE [LARGE SCALE GENOMIC DNA]</scope>
</reference>
<dbReference type="PANTHER" id="PTHR10117:SF76">
    <property type="entry name" value="SHORT TRANSIENT RECEPTOR POTENTIAL CHANNEL 5"/>
    <property type="match status" value="1"/>
</dbReference>
<feature type="transmembrane region" description="Helical" evidence="18">
    <location>
        <begin position="599"/>
        <end position="621"/>
    </location>
</feature>
<evidence type="ECO:0000256" key="12">
    <source>
        <dbReference type="ARBA" id="ARBA00023136"/>
    </source>
</evidence>
<dbReference type="KEGG" id="cvf:104291485"/>
<dbReference type="InterPro" id="IPR005461">
    <property type="entry name" value="TRPC5_channel"/>
</dbReference>
<dbReference type="Proteomes" id="UP000053858">
    <property type="component" value="Unassembled WGS sequence"/>
</dbReference>
<evidence type="ECO:0000256" key="2">
    <source>
        <dbReference type="ARBA" id="ARBA00022448"/>
    </source>
</evidence>
<sequence length="989" mass="113691">MAQLYYKKVNYSPYRDRIPLQIVRAEAELSAEEKAYLSAVEKGDYASVKHALQEAEIYYNININCMDPLGRSALLIAIENENLEIMELLLSHSVYVGDALLYAIRKEVVGAVELLLNYRKPSGEKQVPTLMMDTQFSEFTPDITPIMLAAHTNNYEIIKLLVQRRVTIPRPHQIRCNCVECVSSSEVDSLRHSRSRLNIYKALASPSLIALSSEDPILTAFRLGWELKELSKVENEFKAEYEELSQQCKRFAKDLLDQARSSRELEIILNHRDDQSEELDPQKCHDLAKLKVAIKYHQKEFVAQPNCQQLLATLWYDGFPGWRRKHWAVKLLTCVTIGLLFPVLSVAYLIAPKSRLGLFIKKPFIKFICHTGSYLTFLFMLLLASQHIVRTDLHMQGPPPTIVEWMILPWVLGFIWGEIKEMWDGGFNEYVHDWWNLMDFAMNSLYLATISLKIVAYVKYNGSRPREEWEMWHPTLIAEALFAISNILSSLRLISLFTANSHLGPLQISLGRMLLDILKFLFIYCLVLLAFANGLNQLYFYYETSASEEPNNCKGIRCEKQNNAFSTLFETLQSLFWSVFGLLNLYVTNVKARHEFTEFVGATMFGTYNVISLVVLLNMLIAMMNNSYQLIADHADIEWKFARTKLWMSYFDEGATLPPPFNIVPSPKSVWYLCKWIHNQLCPGDDSDNEQKRHENLKTFTERHADNLIQNQHYQEVIRNLVKRYVAAMIRTSKTNEGLTEENFKELKQDISSFRYEVLDLLGNRKPQRRSYSTSSTEVSQKDETNEDGAGEKSKAKSVSFNVANKKKDFNVSALIKTMSGINMVEEKPKSNGISKRSFVRNGNRVQRLSSSKKESFKRLGLLFSKMNGHVPEPNSEPMYTISDGIIQPHYMWKDIKYSQIDKEREENCSKSEINLNEVEYSGNTRLTGQSKECPVVCTSSLHCASSICSSNSKLIDSSEDVFDSWGEACDLFINQWKDGQEDHVTTRL</sequence>
<feature type="transmembrane region" description="Helical" evidence="18">
    <location>
        <begin position="327"/>
        <end position="351"/>
    </location>
</feature>
<keyword evidence="3" id="KW-1003">Cell membrane</keyword>
<keyword evidence="8" id="KW-0106">Calcium</keyword>
<dbReference type="GO" id="GO:0034703">
    <property type="term" value="C:cation channel complex"/>
    <property type="evidence" value="ECO:0007669"/>
    <property type="project" value="TreeGrafter"/>
</dbReference>